<dbReference type="GO" id="GO:0005634">
    <property type="term" value="C:nucleus"/>
    <property type="evidence" value="ECO:0007669"/>
    <property type="project" value="UniProtKB-SubCell"/>
</dbReference>
<evidence type="ECO:0000256" key="1">
    <source>
        <dbReference type="RuleBase" id="RU369098"/>
    </source>
</evidence>
<keyword evidence="6" id="KW-1185">Reference proteome</keyword>
<comment type="subcellular location">
    <subcellularLocation>
        <location evidence="1">Nucleus</location>
    </subcellularLocation>
</comment>
<dbReference type="PANTHER" id="PTHR15696:SF36">
    <property type="entry name" value="NONSENSE-MEDIATED MRNA DECAY FACTOR"/>
    <property type="match status" value="1"/>
</dbReference>
<feature type="region of interest" description="Disordered" evidence="2">
    <location>
        <begin position="727"/>
        <end position="786"/>
    </location>
</feature>
<name>A0A9W4P4W9_9EURO</name>
<sequence length="903" mass="100710">MHFHTQLGSHSHQRALSCLSHTDGSSAAHIPSHSHLTGEVDARDSRANFLMAPSFTDAWKTAIEAEKELLQCFSQERRTFDEFEHFLSEFRTSSQNAILLDFNAARKVDAESRLWDAHLKVNNRFRKQLLRFREEHGKKKPVERRKLERHYLDFIKSSQRFYRGYIQHLSSRFGGIVELERVARKFNFENLSGQPPIKPSNDLRRLILQSCHATLIRLGDLSRYRESELVNKDRNWGPAIGYYDLASVINPASGASQNQLAIIALADGNHLRATYHLYRALSAQEPHPTAKGNLEIELRKIMSAWAKRELIRPEDAGIPGRALTPWFLYLHAKCYKGTDFSEHDELESEVLSQLAVEIRERSLEGTLQKFCLINIAAEDFAKVRSIEESVLDARVFFQRINVKTFFTLLQILLVELERTASFEDPNSKDATPIPDKVSVVARRILPALRHYSSWLLTNSDFLVEQKEEKDSALSIQIKEFWKIYAGTLSLLASSFDVVSLPEVDYLLEEDEESLGFAPLDQDATSRRYVGGGDQPKPRMHDLGIERSHPNMEMLYRIREFVIDGLDLVVRGKIPVALVDSEDKKTFIYQEEDLPSQFYSSPHGRQHALSAASIEREDIPQVVQNPYSAAEAQSLFGGSQSASASMSANMHQIVEGVERLVDSDTYETPQNDQFAFMSSGEISTPTHVSPNASVYPFRDENSPPLSTPIAPPPGLGPQVMNAAEPLRAPSAQSYTPRPAIPSLPSIWTPLRDTAPPRTPPGLGPEPGQRTPLHHMAAGNAMPSERSPSQDQIANELMLRQHLMAQTQFSNSLDVGSMPMPWTSSNMSHARPTASGWDNGRTTFGAFELPSQTTSSSLGHPSWANEAFIASSLAGATPYNSGIGGRKPATQLGAVGQTPPCGQGG</sequence>
<feature type="domain" description="DNA/RNA-binding" evidence="3">
    <location>
        <begin position="239"/>
        <end position="521"/>
    </location>
</feature>
<dbReference type="PANTHER" id="PTHR15696">
    <property type="entry name" value="SMG-7 SUPPRESSOR WITH MORPHOLOGICAL EFFECT ON GENITALIA PROTEIN 7"/>
    <property type="match status" value="1"/>
</dbReference>
<dbReference type="InterPro" id="IPR045153">
    <property type="entry name" value="Est1/Ebs1-like"/>
</dbReference>
<dbReference type="Pfam" id="PF10373">
    <property type="entry name" value="EST1_DNA_bind"/>
    <property type="match status" value="1"/>
</dbReference>
<dbReference type="EMBL" id="CAJVRC010000866">
    <property type="protein sequence ID" value="CAG8900097.1"/>
    <property type="molecule type" value="Genomic_DNA"/>
</dbReference>
<keyword evidence="1" id="KW-0866">Nonsense-mediated mRNA decay</keyword>
<evidence type="ECO:0000313" key="5">
    <source>
        <dbReference type="EMBL" id="CAG8900097.1"/>
    </source>
</evidence>
<dbReference type="Gene3D" id="1.25.40.10">
    <property type="entry name" value="Tetratricopeptide repeat domain"/>
    <property type="match status" value="1"/>
</dbReference>
<evidence type="ECO:0000313" key="6">
    <source>
        <dbReference type="Proteomes" id="UP001154252"/>
    </source>
</evidence>
<comment type="function">
    <text evidence="1">Plays a role in nonsense-mediated mRNA decay.</text>
</comment>
<dbReference type="InterPro" id="IPR019458">
    <property type="entry name" value="Est1-like_N"/>
</dbReference>
<dbReference type="SUPFAM" id="SSF48452">
    <property type="entry name" value="TPR-like"/>
    <property type="match status" value="1"/>
</dbReference>
<dbReference type="Pfam" id="PF10374">
    <property type="entry name" value="EST1"/>
    <property type="match status" value="1"/>
</dbReference>
<evidence type="ECO:0000259" key="3">
    <source>
        <dbReference type="Pfam" id="PF10373"/>
    </source>
</evidence>
<dbReference type="GO" id="GO:0000184">
    <property type="term" value="P:nuclear-transcribed mRNA catabolic process, nonsense-mediated decay"/>
    <property type="evidence" value="ECO:0007669"/>
    <property type="project" value="UniProtKB-KW"/>
</dbReference>
<dbReference type="OrthoDB" id="69928at2759"/>
<gene>
    <name evidence="5" type="ORF">PEGY_LOCUS6043</name>
</gene>
<dbReference type="Proteomes" id="UP001154252">
    <property type="component" value="Unassembled WGS sequence"/>
</dbReference>
<evidence type="ECO:0000259" key="4">
    <source>
        <dbReference type="Pfam" id="PF10374"/>
    </source>
</evidence>
<proteinExistence type="predicted"/>
<dbReference type="InterPro" id="IPR011990">
    <property type="entry name" value="TPR-like_helical_dom_sf"/>
</dbReference>
<comment type="caution">
    <text evidence="5">The sequence shown here is derived from an EMBL/GenBank/DDBJ whole genome shotgun (WGS) entry which is preliminary data.</text>
</comment>
<accession>A0A9W4P4W9</accession>
<feature type="domain" description="Telomerase activating protein Est1-like N-terminal" evidence="4">
    <location>
        <begin position="110"/>
        <end position="226"/>
    </location>
</feature>
<organism evidence="5 6">
    <name type="scientific">Penicillium egyptiacum</name>
    <dbReference type="NCBI Taxonomy" id="1303716"/>
    <lineage>
        <taxon>Eukaryota</taxon>
        <taxon>Fungi</taxon>
        <taxon>Dikarya</taxon>
        <taxon>Ascomycota</taxon>
        <taxon>Pezizomycotina</taxon>
        <taxon>Eurotiomycetes</taxon>
        <taxon>Eurotiomycetidae</taxon>
        <taxon>Eurotiales</taxon>
        <taxon>Aspergillaceae</taxon>
        <taxon>Penicillium</taxon>
    </lineage>
</organism>
<protein>
    <recommendedName>
        <fullName evidence="1">Nonsense-mediated mRNA decay factor</fullName>
    </recommendedName>
</protein>
<evidence type="ECO:0000256" key="2">
    <source>
        <dbReference type="SAM" id="MobiDB-lite"/>
    </source>
</evidence>
<dbReference type="AlphaFoldDB" id="A0A9W4P4W9"/>
<dbReference type="InterPro" id="IPR018834">
    <property type="entry name" value="DNA/RNA-bd_Est1-type"/>
</dbReference>
<reference evidence="5" key="1">
    <citation type="submission" date="2021-07" db="EMBL/GenBank/DDBJ databases">
        <authorList>
            <person name="Branca A.L. A."/>
        </authorList>
    </citation>
    <scope>NUCLEOTIDE SEQUENCE</scope>
</reference>
<keyword evidence="1" id="KW-0539">Nucleus</keyword>